<protein>
    <submittedName>
        <fullName evidence="4">PaaI family thioesterase</fullName>
    </submittedName>
</protein>
<comment type="caution">
    <text evidence="4">The sequence shown here is derived from an EMBL/GenBank/DDBJ whole genome shotgun (WGS) entry which is preliminary data.</text>
</comment>
<keyword evidence="5" id="KW-1185">Reference proteome</keyword>
<accession>A0A4Q1HP17</accession>
<name>A0A4Q1HP17_9BURK</name>
<dbReference type="SUPFAM" id="SSF54637">
    <property type="entry name" value="Thioesterase/thiol ester dehydrase-isomerase"/>
    <property type="match status" value="1"/>
</dbReference>
<reference evidence="4 5" key="1">
    <citation type="journal article" date="2017" name="Int. J. Syst. Evol. Microbiol.">
        <title>Achromobacter aloeverae sp. nov., isolated from the root of Aloe vera (L.) Burm.f.</title>
        <authorList>
            <person name="Kuncharoen N."/>
            <person name="Muramatsu Y."/>
            <person name="Shibata C."/>
            <person name="Kamakura Y."/>
            <person name="Nakagawa Y."/>
            <person name="Tanasupawat S."/>
        </authorList>
    </citation>
    <scope>NUCLEOTIDE SEQUENCE [LARGE SCALE GENOMIC DNA]</scope>
    <source>
        <strain evidence="4 5">AVA-1</strain>
    </source>
</reference>
<dbReference type="InterPro" id="IPR029069">
    <property type="entry name" value="HotDog_dom_sf"/>
</dbReference>
<sequence>METKQGTAPQFSVDYFGAQIPLMEYLGLIPEHIEANLARTRLPWRVELTNSRGDVHGGTLMSVLDFTLSAAARGSLERGVSMATIDMTTSFMAPATGDLVIEGRCIKLGKSIAFCEGDIHDANGQRVCKASATFKVIRPRPDGGGKVGTD</sequence>
<dbReference type="CDD" id="cd03443">
    <property type="entry name" value="PaaI_thioesterase"/>
    <property type="match status" value="1"/>
</dbReference>
<comment type="similarity">
    <text evidence="1">Belongs to the thioesterase PaaI family.</text>
</comment>
<dbReference type="Proteomes" id="UP000290849">
    <property type="component" value="Unassembled WGS sequence"/>
</dbReference>
<dbReference type="InterPro" id="IPR003736">
    <property type="entry name" value="PAAI_dom"/>
</dbReference>
<evidence type="ECO:0000259" key="3">
    <source>
        <dbReference type="Pfam" id="PF03061"/>
    </source>
</evidence>
<dbReference type="PANTHER" id="PTHR21660">
    <property type="entry name" value="THIOESTERASE SUPERFAMILY MEMBER-RELATED"/>
    <property type="match status" value="1"/>
</dbReference>
<dbReference type="Pfam" id="PF03061">
    <property type="entry name" value="4HBT"/>
    <property type="match status" value="1"/>
</dbReference>
<feature type="domain" description="Thioesterase" evidence="3">
    <location>
        <begin position="53"/>
        <end position="128"/>
    </location>
</feature>
<dbReference type="OrthoDB" id="4717506at2"/>
<evidence type="ECO:0000256" key="1">
    <source>
        <dbReference type="ARBA" id="ARBA00008324"/>
    </source>
</evidence>
<dbReference type="NCBIfam" id="TIGR00369">
    <property type="entry name" value="unchar_dom_1"/>
    <property type="match status" value="1"/>
</dbReference>
<dbReference type="Gene3D" id="3.10.129.10">
    <property type="entry name" value="Hotdog Thioesterase"/>
    <property type="match status" value="1"/>
</dbReference>
<dbReference type="InterPro" id="IPR039298">
    <property type="entry name" value="ACOT13"/>
</dbReference>
<dbReference type="InterPro" id="IPR006683">
    <property type="entry name" value="Thioestr_dom"/>
</dbReference>
<organism evidence="4 5">
    <name type="scientific">Achromobacter aloeverae</name>
    <dbReference type="NCBI Taxonomy" id="1750518"/>
    <lineage>
        <taxon>Bacteria</taxon>
        <taxon>Pseudomonadati</taxon>
        <taxon>Pseudomonadota</taxon>
        <taxon>Betaproteobacteria</taxon>
        <taxon>Burkholderiales</taxon>
        <taxon>Alcaligenaceae</taxon>
        <taxon>Achromobacter</taxon>
    </lineage>
</organism>
<dbReference type="RefSeq" id="WP_129148709.1">
    <property type="nucleotide sequence ID" value="NZ_JBHSDO010000006.1"/>
</dbReference>
<proteinExistence type="inferred from homology"/>
<evidence type="ECO:0000256" key="2">
    <source>
        <dbReference type="ARBA" id="ARBA00022801"/>
    </source>
</evidence>
<evidence type="ECO:0000313" key="4">
    <source>
        <dbReference type="EMBL" id="RXN92748.1"/>
    </source>
</evidence>
<evidence type="ECO:0000313" key="5">
    <source>
        <dbReference type="Proteomes" id="UP000290849"/>
    </source>
</evidence>
<dbReference type="GO" id="GO:0047617">
    <property type="term" value="F:fatty acyl-CoA hydrolase activity"/>
    <property type="evidence" value="ECO:0007669"/>
    <property type="project" value="InterPro"/>
</dbReference>
<dbReference type="EMBL" id="PYAL01000001">
    <property type="protein sequence ID" value="RXN92748.1"/>
    <property type="molecule type" value="Genomic_DNA"/>
</dbReference>
<keyword evidence="2" id="KW-0378">Hydrolase</keyword>
<dbReference type="PANTHER" id="PTHR21660:SF1">
    <property type="entry name" value="ACYL-COENZYME A THIOESTERASE 13"/>
    <property type="match status" value="1"/>
</dbReference>
<gene>
    <name evidence="4" type="ORF">C7R54_03095</name>
</gene>
<dbReference type="AlphaFoldDB" id="A0A4Q1HP17"/>